<comment type="caution">
    <text evidence="2">The sequence shown here is derived from an EMBL/GenBank/DDBJ whole genome shotgun (WGS) entry which is preliminary data.</text>
</comment>
<name>A0ABV3Q8F7_9BACL</name>
<dbReference type="Proteomes" id="UP001556040">
    <property type="component" value="Unassembled WGS sequence"/>
</dbReference>
<dbReference type="RefSeq" id="WP_367780906.1">
    <property type="nucleotide sequence ID" value="NZ_JBFMIA010000053.1"/>
</dbReference>
<protein>
    <submittedName>
        <fullName evidence="2">Hemolysin XhlA family protein</fullName>
    </submittedName>
</protein>
<accession>A0ABV3Q8F7</accession>
<reference evidence="2 3" key="1">
    <citation type="journal article" date="1979" name="Int. J. Syst. Evol. Microbiol.">
        <title>Bacillus globisporus subsp. marinus subsp. nov.</title>
        <authorList>
            <person name="Liu H."/>
        </authorList>
    </citation>
    <scope>NUCLEOTIDE SEQUENCE [LARGE SCALE GENOMIC DNA]</scope>
    <source>
        <strain evidence="2 3">DSM 1297</strain>
    </source>
</reference>
<dbReference type="Pfam" id="PF10779">
    <property type="entry name" value="XhlA"/>
    <property type="match status" value="1"/>
</dbReference>
<organism evidence="2 3">
    <name type="scientific">Jeotgalibacillus marinus</name>
    <dbReference type="NCBI Taxonomy" id="86667"/>
    <lineage>
        <taxon>Bacteria</taxon>
        <taxon>Bacillati</taxon>
        <taxon>Bacillota</taxon>
        <taxon>Bacilli</taxon>
        <taxon>Bacillales</taxon>
        <taxon>Caryophanaceae</taxon>
        <taxon>Jeotgalibacillus</taxon>
    </lineage>
</organism>
<sequence length="79" mass="9052">MTTEVWKDRVNKRLDDHDTVIQEVKDQQLIDGHDIKNLKEGIQEIKDDIKWTRRAITNSFIVALVGGSVAIFYAALKLS</sequence>
<feature type="transmembrane region" description="Helical" evidence="1">
    <location>
        <begin position="55"/>
        <end position="76"/>
    </location>
</feature>
<evidence type="ECO:0000313" key="3">
    <source>
        <dbReference type="Proteomes" id="UP001556040"/>
    </source>
</evidence>
<dbReference type="InterPro" id="IPR019715">
    <property type="entry name" value="Haemolysin_XhlA"/>
</dbReference>
<evidence type="ECO:0000256" key="1">
    <source>
        <dbReference type="SAM" id="Phobius"/>
    </source>
</evidence>
<proteinExistence type="predicted"/>
<dbReference type="EMBL" id="JBFMIA010000053">
    <property type="protein sequence ID" value="MEW9503421.1"/>
    <property type="molecule type" value="Genomic_DNA"/>
</dbReference>
<keyword evidence="3" id="KW-1185">Reference proteome</keyword>
<keyword evidence="1" id="KW-1133">Transmembrane helix</keyword>
<keyword evidence="1" id="KW-0472">Membrane</keyword>
<keyword evidence="1" id="KW-0812">Transmembrane</keyword>
<gene>
    <name evidence="2" type="ORF">AB1471_16785</name>
</gene>
<evidence type="ECO:0000313" key="2">
    <source>
        <dbReference type="EMBL" id="MEW9503421.1"/>
    </source>
</evidence>